<proteinExistence type="predicted"/>
<sequence length="775" mass="80939">MTVMDHQPVAEAEDDLGFDGEPFDPTSLAGTVTPALPDPSSVAVPTPTVPASTVPTAVPAVLAVGSAEVAVPAATDALPRVGTSAGAGAVTVADMIRLLRTTTMAAHASALRAQSGLQRRALAQLGLVPSATPAGTTPAGTVVTGLAPARPAAAAVVLPAGPVRTRATSEGSFKPLARTDVAALDSADLGRLTRAEIAAVFGPAYDQEGLDAAVLLTAGGPLLLAAVDRIEARGGRSGRGLLLARPALPAGGAATGADLTDADLVAAAAQAVRLFALYTGLHLCLPHAHFVDNTTASGRGADDGGPRLVRGGGTAEAVVLVVEIAEIDLVPRPWLRADVELRRLGADSGTGTDGELLARVDDLVIGLREGDGLAVGPARGGRPTAWLGRRNGYGDRALLSEFHMAHFCRGDQAIALGPEFAGYTGRKATRLPSGGLLLVDRVLELHGTRGEQASLAGGSWHITEYDAHADSWYFTDTANASMPNCVYMETSLQAALMVGYYLGATLGDPDAVVSLRNLGGSATVLREIDLRDVTIRQHSQLLSTTDMPGSSLQNFAYTLFADGEPFYEGETLFGYFSDAALANQTGLDAGKFVPTWLDTVTPRPATRTLDVAARRADPAARLVARDHLALLDIVDVVDGGGRYGEGYLHAVRPIDPNDWFFARHFNLDPVIPGSLGVESVVQAMQEWLLDSPHAADIGDTAAFILPVGAAFSWKYRGQFLPTDGETRLEVHIKAVRRGPGRVRVTADASVWKPGLRIYEMTDIAVELREDGAAPW</sequence>
<dbReference type="Pfam" id="PF07977">
    <property type="entry name" value="FabA"/>
    <property type="match status" value="1"/>
</dbReference>
<protein>
    <submittedName>
        <fullName evidence="1">Beta-ketoacyl synthase</fullName>
    </submittedName>
</protein>
<dbReference type="InterPro" id="IPR013114">
    <property type="entry name" value="FabA_FabZ"/>
</dbReference>
<accession>A0ABT0JZ42</accession>
<dbReference type="EMBL" id="JALKFT010000012">
    <property type="protein sequence ID" value="MCK9876817.1"/>
    <property type="molecule type" value="Genomic_DNA"/>
</dbReference>
<dbReference type="RefSeq" id="WP_248825120.1">
    <property type="nucleotide sequence ID" value="NZ_JALKFT010000012.1"/>
</dbReference>
<dbReference type="SUPFAM" id="SSF54637">
    <property type="entry name" value="Thioesterase/thiol ester dehydrase-isomerase"/>
    <property type="match status" value="2"/>
</dbReference>
<reference evidence="1 2" key="1">
    <citation type="submission" date="2022-04" db="EMBL/GenBank/DDBJ databases">
        <title>Genome diversity in the genus Frankia.</title>
        <authorList>
            <person name="Carlos-Shanley C."/>
            <person name="Hahn D."/>
        </authorList>
    </citation>
    <scope>NUCLEOTIDE SEQUENCE [LARGE SCALE GENOMIC DNA]</scope>
    <source>
        <strain evidence="1 2">Ag45/Mut15</strain>
    </source>
</reference>
<organism evidence="1 2">
    <name type="scientific">Frankia umida</name>
    <dbReference type="NCBI Taxonomy" id="573489"/>
    <lineage>
        <taxon>Bacteria</taxon>
        <taxon>Bacillati</taxon>
        <taxon>Actinomycetota</taxon>
        <taxon>Actinomycetes</taxon>
        <taxon>Frankiales</taxon>
        <taxon>Frankiaceae</taxon>
        <taxon>Frankia</taxon>
    </lineage>
</organism>
<comment type="caution">
    <text evidence="1">The sequence shown here is derived from an EMBL/GenBank/DDBJ whole genome shotgun (WGS) entry which is preliminary data.</text>
</comment>
<name>A0ABT0JZ42_9ACTN</name>
<dbReference type="Proteomes" id="UP001201873">
    <property type="component" value="Unassembled WGS sequence"/>
</dbReference>
<evidence type="ECO:0000313" key="1">
    <source>
        <dbReference type="EMBL" id="MCK9876817.1"/>
    </source>
</evidence>
<dbReference type="InterPro" id="IPR029069">
    <property type="entry name" value="HotDog_dom_sf"/>
</dbReference>
<gene>
    <name evidence="1" type="ORF">MXD59_13680</name>
</gene>
<dbReference type="Gene3D" id="3.10.129.10">
    <property type="entry name" value="Hotdog Thioesterase"/>
    <property type="match status" value="2"/>
</dbReference>
<keyword evidence="2" id="KW-1185">Reference proteome</keyword>
<evidence type="ECO:0000313" key="2">
    <source>
        <dbReference type="Proteomes" id="UP001201873"/>
    </source>
</evidence>